<dbReference type="Proteomes" id="UP000623842">
    <property type="component" value="Unassembled WGS sequence"/>
</dbReference>
<evidence type="ECO:0000313" key="1">
    <source>
        <dbReference type="EMBL" id="GHF93695.1"/>
    </source>
</evidence>
<reference evidence="1" key="1">
    <citation type="journal article" date="2014" name="Int. J. Syst. Evol. Microbiol.">
        <title>Complete genome sequence of Corynebacterium casei LMG S-19264T (=DSM 44701T), isolated from a smear-ripened cheese.</title>
        <authorList>
            <consortium name="US DOE Joint Genome Institute (JGI-PGF)"/>
            <person name="Walter F."/>
            <person name="Albersmeier A."/>
            <person name="Kalinowski J."/>
            <person name="Ruckert C."/>
        </authorList>
    </citation>
    <scope>NUCLEOTIDE SEQUENCE</scope>
    <source>
        <strain evidence="1">KCTC 42731</strain>
    </source>
</reference>
<dbReference type="InterPro" id="IPR029033">
    <property type="entry name" value="His_PPase_superfam"/>
</dbReference>
<dbReference type="RefSeq" id="WP_189770555.1">
    <property type="nucleotide sequence ID" value="NZ_BNCK01000004.1"/>
</dbReference>
<organism evidence="1 2">
    <name type="scientific">Thalassotalea marina</name>
    <dbReference type="NCBI Taxonomy" id="1673741"/>
    <lineage>
        <taxon>Bacteria</taxon>
        <taxon>Pseudomonadati</taxon>
        <taxon>Pseudomonadota</taxon>
        <taxon>Gammaproteobacteria</taxon>
        <taxon>Alteromonadales</taxon>
        <taxon>Colwelliaceae</taxon>
        <taxon>Thalassotalea</taxon>
    </lineage>
</organism>
<keyword evidence="2" id="KW-1185">Reference proteome</keyword>
<protein>
    <recommendedName>
        <fullName evidence="3">Histidine phosphatase family protein</fullName>
    </recommendedName>
</protein>
<proteinExistence type="predicted"/>
<dbReference type="SUPFAM" id="SSF53254">
    <property type="entry name" value="Phosphoglycerate mutase-like"/>
    <property type="match status" value="1"/>
</dbReference>
<dbReference type="EMBL" id="BNCK01000004">
    <property type="protein sequence ID" value="GHF93695.1"/>
    <property type="molecule type" value="Genomic_DNA"/>
</dbReference>
<gene>
    <name evidence="1" type="ORF">GCM10017161_22760</name>
</gene>
<sequence>MEIVLIRHGQPTVDKNVKLSATQFANWLDEYNNSSIVQANKPPTSLTEKISSHFVISSDLPRAINSAKVCVGKKPDLIIKHLKEMPIPHWSLPLITNAYAWIIINGLMWAIGLHGQVDSLWCCRKRGKLAARTLSSMAEQKQNIAVFGHVIMNYYIALQLVRQGWRANFTGKKFWSSLTLTRQ</sequence>
<dbReference type="Gene3D" id="3.40.50.1240">
    <property type="entry name" value="Phosphoglycerate mutase-like"/>
    <property type="match status" value="1"/>
</dbReference>
<accession>A0A919BJR4</accession>
<reference evidence="1" key="2">
    <citation type="submission" date="2020-09" db="EMBL/GenBank/DDBJ databases">
        <authorList>
            <person name="Sun Q."/>
            <person name="Kim S."/>
        </authorList>
    </citation>
    <scope>NUCLEOTIDE SEQUENCE</scope>
    <source>
        <strain evidence="1">KCTC 42731</strain>
    </source>
</reference>
<evidence type="ECO:0008006" key="3">
    <source>
        <dbReference type="Google" id="ProtNLM"/>
    </source>
</evidence>
<evidence type="ECO:0000313" key="2">
    <source>
        <dbReference type="Proteomes" id="UP000623842"/>
    </source>
</evidence>
<comment type="caution">
    <text evidence="1">The sequence shown here is derived from an EMBL/GenBank/DDBJ whole genome shotgun (WGS) entry which is preliminary data.</text>
</comment>
<name>A0A919BJR4_9GAMM</name>
<dbReference type="AlphaFoldDB" id="A0A919BJR4"/>